<dbReference type="InterPro" id="IPR025610">
    <property type="entry name" value="MYC/MYB_N"/>
</dbReference>
<evidence type="ECO:0000313" key="5">
    <source>
        <dbReference type="Proteomes" id="UP000236161"/>
    </source>
</evidence>
<dbReference type="GO" id="GO:0046983">
    <property type="term" value="F:protein dimerization activity"/>
    <property type="evidence" value="ECO:0007669"/>
    <property type="project" value="InterPro"/>
</dbReference>
<accession>A0A2H9ZS45</accession>
<keyword evidence="2" id="KW-0804">Transcription</keyword>
<dbReference type="InterPro" id="IPR043561">
    <property type="entry name" value="LHW-like"/>
</dbReference>
<sequence length="653" mass="73466">MGTATTLKHLFRNLFHHTMWKYAVLWKLHHESHMLLAYEEAYAIDSSYIQMVVSNITSYSYLLGEGVVGEVAVLGKHKWFSFGESNSKSLLECHEELQLQVLAGIKTILLLPLLPIGVLQLGSLDELSEDLRMVSQLMDLILHHQYTLDSPNTVDLRMDQIDSTVAPSYLAVATDLSASNHSQPQQPDVPTLTVDSEMKSDFLLTAFDLLPPVMVQTCHNKIRGDAVCTEQFPYHSKGQSVLNSYSITGTTMGTSSDFLHNEEEVRMIPQNGQASVSENSIMFDYFINEVQQHGYDVYHINNSYAELPKLGNECNTGIDSTSEYLNFSIDLEPYEAIRYSSHSLLEVPESVGSLVPEHGAFMEESRKEGQLDGTKAVLCSELGAKELESSKYIRYCSCSTDSSVCCLGRCRAEDVSGSEESALDSHQNSSLFPSSEDFAGYFSNNASTSSICNPIANREQENILFGFQESCPKASYSCRKQPRYRKLDKTRPRDRKLIQDRIKELRELIPNASKCSISALLERTINHFIFLQSVPTHADRLSRSRNSKDEGGDYSIHGGSTWAGNTGIKSKAFPLIIENLDQPDQMLLEMRCKNYILFIEIVQAVKRLGLTILKGVLESRSDELWAHFILEVPKGFHRLEIIWPLLQLLQIKL</sequence>
<keyword evidence="1" id="KW-0805">Transcription regulation</keyword>
<evidence type="ECO:0000259" key="3">
    <source>
        <dbReference type="PROSITE" id="PS50888"/>
    </source>
</evidence>
<evidence type="ECO:0000313" key="4">
    <source>
        <dbReference type="EMBL" id="PKA46110.1"/>
    </source>
</evidence>
<dbReference type="STRING" id="1088818.A0A2H9ZS45"/>
<protein>
    <submittedName>
        <fullName evidence="4">Transcription factor LHW</fullName>
    </submittedName>
</protein>
<dbReference type="InterPro" id="IPR011598">
    <property type="entry name" value="bHLH_dom"/>
</dbReference>
<proteinExistence type="predicted"/>
<evidence type="ECO:0000256" key="1">
    <source>
        <dbReference type="ARBA" id="ARBA00023015"/>
    </source>
</evidence>
<dbReference type="PANTHER" id="PTHR46196">
    <property type="entry name" value="TRANSCRIPTION FACTOR BHLH155-LIKE ISOFORM X1-RELATED"/>
    <property type="match status" value="1"/>
</dbReference>
<reference evidence="4 5" key="1">
    <citation type="journal article" date="2017" name="Nature">
        <title>The Apostasia genome and the evolution of orchids.</title>
        <authorList>
            <person name="Zhang G.Q."/>
            <person name="Liu K.W."/>
            <person name="Li Z."/>
            <person name="Lohaus R."/>
            <person name="Hsiao Y.Y."/>
            <person name="Niu S.C."/>
            <person name="Wang J.Y."/>
            <person name="Lin Y.C."/>
            <person name="Xu Q."/>
            <person name="Chen L.J."/>
            <person name="Yoshida K."/>
            <person name="Fujiwara S."/>
            <person name="Wang Z.W."/>
            <person name="Zhang Y.Q."/>
            <person name="Mitsuda N."/>
            <person name="Wang M."/>
            <person name="Liu G.H."/>
            <person name="Pecoraro L."/>
            <person name="Huang H.X."/>
            <person name="Xiao X.J."/>
            <person name="Lin M."/>
            <person name="Wu X.Y."/>
            <person name="Wu W.L."/>
            <person name="Chen Y.Y."/>
            <person name="Chang S.B."/>
            <person name="Sakamoto S."/>
            <person name="Ohme-Takagi M."/>
            <person name="Yagi M."/>
            <person name="Zeng S.J."/>
            <person name="Shen C.Y."/>
            <person name="Yeh C.M."/>
            <person name="Luo Y.B."/>
            <person name="Tsai W.C."/>
            <person name="Van de Peer Y."/>
            <person name="Liu Z.J."/>
        </authorList>
    </citation>
    <scope>NUCLEOTIDE SEQUENCE [LARGE SCALE GENOMIC DNA]</scope>
    <source>
        <strain evidence="5">cv. Shenzhen</strain>
        <tissue evidence="4">Stem</tissue>
    </source>
</reference>
<keyword evidence="5" id="KW-1185">Reference proteome</keyword>
<dbReference type="OrthoDB" id="778365at2759"/>
<dbReference type="EMBL" id="KZ454427">
    <property type="protein sequence ID" value="PKA46110.1"/>
    <property type="molecule type" value="Genomic_DNA"/>
</dbReference>
<dbReference type="GO" id="GO:0003700">
    <property type="term" value="F:DNA-binding transcription factor activity"/>
    <property type="evidence" value="ECO:0007669"/>
    <property type="project" value="InterPro"/>
</dbReference>
<dbReference type="Proteomes" id="UP000236161">
    <property type="component" value="Unassembled WGS sequence"/>
</dbReference>
<evidence type="ECO:0000256" key="2">
    <source>
        <dbReference type="ARBA" id="ARBA00023163"/>
    </source>
</evidence>
<feature type="domain" description="BHLH" evidence="3">
    <location>
        <begin position="482"/>
        <end position="531"/>
    </location>
</feature>
<dbReference type="AlphaFoldDB" id="A0A2H9ZS45"/>
<gene>
    <name evidence="4" type="primary">LHW</name>
    <name evidence="4" type="ORF">AXF42_Ash015401</name>
</gene>
<dbReference type="Pfam" id="PF23176">
    <property type="entry name" value="bHLH_LHW"/>
    <property type="match status" value="1"/>
</dbReference>
<dbReference type="PROSITE" id="PS50888">
    <property type="entry name" value="BHLH"/>
    <property type="match status" value="1"/>
</dbReference>
<dbReference type="Pfam" id="PF14215">
    <property type="entry name" value="bHLH-MYC_N"/>
    <property type="match status" value="1"/>
</dbReference>
<name>A0A2H9ZS45_9ASPA</name>
<organism evidence="4 5">
    <name type="scientific">Apostasia shenzhenica</name>
    <dbReference type="NCBI Taxonomy" id="1088818"/>
    <lineage>
        <taxon>Eukaryota</taxon>
        <taxon>Viridiplantae</taxon>
        <taxon>Streptophyta</taxon>
        <taxon>Embryophyta</taxon>
        <taxon>Tracheophyta</taxon>
        <taxon>Spermatophyta</taxon>
        <taxon>Magnoliopsida</taxon>
        <taxon>Liliopsida</taxon>
        <taxon>Asparagales</taxon>
        <taxon>Orchidaceae</taxon>
        <taxon>Apostasioideae</taxon>
        <taxon>Apostasia</taxon>
    </lineage>
</organism>
<dbReference type="PANTHER" id="PTHR46196:SF3">
    <property type="entry name" value="TRANSCRIPTION FACTOR LHW-LIKE ISOFORM X1"/>
    <property type="match status" value="1"/>
</dbReference>